<dbReference type="AlphaFoldDB" id="X1VR79"/>
<accession>X1VR79</accession>
<proteinExistence type="predicted"/>
<reference evidence="1" key="1">
    <citation type="journal article" date="2014" name="Front. Microbiol.">
        <title>High frequency of phylogenetically diverse reductive dehalogenase-homologous genes in deep subseafloor sedimentary metagenomes.</title>
        <authorList>
            <person name="Kawai M."/>
            <person name="Futagami T."/>
            <person name="Toyoda A."/>
            <person name="Takaki Y."/>
            <person name="Nishi S."/>
            <person name="Hori S."/>
            <person name="Arai W."/>
            <person name="Tsubouchi T."/>
            <person name="Morono Y."/>
            <person name="Uchiyama I."/>
            <person name="Ito T."/>
            <person name="Fujiyama A."/>
            <person name="Inagaki F."/>
            <person name="Takami H."/>
        </authorList>
    </citation>
    <scope>NUCLEOTIDE SEQUENCE</scope>
    <source>
        <strain evidence="1">Expedition CK06-06</strain>
    </source>
</reference>
<organism evidence="1">
    <name type="scientific">marine sediment metagenome</name>
    <dbReference type="NCBI Taxonomy" id="412755"/>
    <lineage>
        <taxon>unclassified sequences</taxon>
        <taxon>metagenomes</taxon>
        <taxon>ecological metagenomes</taxon>
    </lineage>
</organism>
<evidence type="ECO:0000313" key="1">
    <source>
        <dbReference type="EMBL" id="GAJ22942.1"/>
    </source>
</evidence>
<sequence>MIKNHPHQNVYFNFFAGKNIKERFELDYWGLSYKQALEYVLENDSSEIINIQVSQHPGVYNQFILK</sequence>
<gene>
    <name evidence="1" type="ORF">S12H4_57423</name>
</gene>
<protein>
    <submittedName>
        <fullName evidence="1">Uncharacterized protein</fullName>
    </submittedName>
</protein>
<dbReference type="EMBL" id="BARW01037138">
    <property type="protein sequence ID" value="GAJ22942.1"/>
    <property type="molecule type" value="Genomic_DNA"/>
</dbReference>
<name>X1VR79_9ZZZZ</name>
<feature type="non-terminal residue" evidence="1">
    <location>
        <position position="66"/>
    </location>
</feature>
<comment type="caution">
    <text evidence="1">The sequence shown here is derived from an EMBL/GenBank/DDBJ whole genome shotgun (WGS) entry which is preliminary data.</text>
</comment>